<evidence type="ECO:0000256" key="1">
    <source>
        <dbReference type="SAM" id="SignalP"/>
    </source>
</evidence>
<dbReference type="Proteomes" id="UP001595816">
    <property type="component" value="Unassembled WGS sequence"/>
</dbReference>
<dbReference type="Gene3D" id="2.120.10.30">
    <property type="entry name" value="TolB, C-terminal domain"/>
    <property type="match status" value="1"/>
</dbReference>
<accession>A0ABV8LQW6</accession>
<keyword evidence="3" id="KW-1185">Reference proteome</keyword>
<evidence type="ECO:0000313" key="3">
    <source>
        <dbReference type="Proteomes" id="UP001595816"/>
    </source>
</evidence>
<dbReference type="InterPro" id="IPR011042">
    <property type="entry name" value="6-blade_b-propeller_TolB-like"/>
</dbReference>
<reference evidence="3" key="1">
    <citation type="journal article" date="2019" name="Int. J. Syst. Evol. Microbiol.">
        <title>The Global Catalogue of Microorganisms (GCM) 10K type strain sequencing project: providing services to taxonomists for standard genome sequencing and annotation.</title>
        <authorList>
            <consortium name="The Broad Institute Genomics Platform"/>
            <consortium name="The Broad Institute Genome Sequencing Center for Infectious Disease"/>
            <person name="Wu L."/>
            <person name="Ma J."/>
        </authorList>
    </citation>
    <scope>NUCLEOTIDE SEQUENCE [LARGE SCALE GENOMIC DNA]</scope>
    <source>
        <strain evidence="3">CGMCC 4.7289</strain>
    </source>
</reference>
<proteinExistence type="predicted"/>
<comment type="caution">
    <text evidence="2">The sequence shown here is derived from an EMBL/GenBank/DDBJ whole genome shotgun (WGS) entry which is preliminary data.</text>
</comment>
<gene>
    <name evidence="2" type="ORF">ACFOZ4_19440</name>
</gene>
<sequence length="316" mass="33772">MRRAWITAAVALVLAGGATAYAVSVRQPAAPAGSTALAGDRIFFRDSAGQVASVRATDPSGPRQPLGLRCDRFAAAATSAICLTGEVGASLPTATALILDQELHETRRIRLAGVPSRAQVSRSGRMISWTVFVTGDSYRTSGFSTWTGILDTRTGYLVVNMENIHLYVDGRRYYSPDVNYWGVTFAADDSTFYATVSTRGRTYLARGDYTKWEAHTVTTGVECPSLSPDGTRIVYKRRDDVAPGAPWRLAVLELAGLRSVDLAETQGVDDQAVWLDPATVAYARGGRIFAVPADGTGTPHELISGGTSPVRLRAPG</sequence>
<feature type="chain" id="PRO_5045927260" description="WD40 repeat protein" evidence="1">
    <location>
        <begin position="23"/>
        <end position="316"/>
    </location>
</feature>
<organism evidence="2 3">
    <name type="scientific">Hamadaea flava</name>
    <dbReference type="NCBI Taxonomy" id="1742688"/>
    <lineage>
        <taxon>Bacteria</taxon>
        <taxon>Bacillati</taxon>
        <taxon>Actinomycetota</taxon>
        <taxon>Actinomycetes</taxon>
        <taxon>Micromonosporales</taxon>
        <taxon>Micromonosporaceae</taxon>
        <taxon>Hamadaea</taxon>
    </lineage>
</organism>
<protein>
    <recommendedName>
        <fullName evidence="4">WD40 repeat protein</fullName>
    </recommendedName>
</protein>
<dbReference type="RefSeq" id="WP_253752587.1">
    <property type="nucleotide sequence ID" value="NZ_JAMZDZ010000001.1"/>
</dbReference>
<keyword evidence="1" id="KW-0732">Signal</keyword>
<evidence type="ECO:0000313" key="2">
    <source>
        <dbReference type="EMBL" id="MFC4132788.1"/>
    </source>
</evidence>
<feature type="signal peptide" evidence="1">
    <location>
        <begin position="1"/>
        <end position="22"/>
    </location>
</feature>
<name>A0ABV8LQW6_9ACTN</name>
<evidence type="ECO:0008006" key="4">
    <source>
        <dbReference type="Google" id="ProtNLM"/>
    </source>
</evidence>
<dbReference type="SUPFAM" id="SSF69304">
    <property type="entry name" value="Tricorn protease N-terminal domain"/>
    <property type="match status" value="1"/>
</dbReference>
<dbReference type="EMBL" id="JBHSAY010000009">
    <property type="protein sequence ID" value="MFC4132788.1"/>
    <property type="molecule type" value="Genomic_DNA"/>
</dbReference>